<gene>
    <name evidence="1" type="ORF">MLD38_027527</name>
</gene>
<proteinExistence type="predicted"/>
<comment type="caution">
    <text evidence="1">The sequence shown here is derived from an EMBL/GenBank/DDBJ whole genome shotgun (WGS) entry which is preliminary data.</text>
</comment>
<dbReference type="EMBL" id="CM042886">
    <property type="protein sequence ID" value="KAI4342971.1"/>
    <property type="molecule type" value="Genomic_DNA"/>
</dbReference>
<protein>
    <submittedName>
        <fullName evidence="1">Uncharacterized protein</fullName>
    </submittedName>
</protein>
<evidence type="ECO:0000313" key="2">
    <source>
        <dbReference type="Proteomes" id="UP001057402"/>
    </source>
</evidence>
<dbReference type="Proteomes" id="UP001057402">
    <property type="component" value="Chromosome 7"/>
</dbReference>
<accession>A0ACB9P3T8</accession>
<keyword evidence="2" id="KW-1185">Reference proteome</keyword>
<reference evidence="2" key="1">
    <citation type="journal article" date="2023" name="Front. Plant Sci.">
        <title>Chromosomal-level genome assembly of Melastoma candidum provides insights into trichome evolution.</title>
        <authorList>
            <person name="Zhong Y."/>
            <person name="Wu W."/>
            <person name="Sun C."/>
            <person name="Zou P."/>
            <person name="Liu Y."/>
            <person name="Dai S."/>
            <person name="Zhou R."/>
        </authorList>
    </citation>
    <scope>NUCLEOTIDE SEQUENCE [LARGE SCALE GENOMIC DNA]</scope>
</reference>
<evidence type="ECO:0000313" key="1">
    <source>
        <dbReference type="EMBL" id="KAI4342971.1"/>
    </source>
</evidence>
<sequence length="172" mass="19545">MHRSIASLANKMPSQPYRLHNHLVVGRNQAGQIPRPPSQVFINHRGTDTKRNIAGLIHHYLVLHGLHPFLDSQSMRPSEKLHDRINQAIHECRVGITLFSPRYCESPDCLHELAILTETGKRLVPIFCDVQPSKLRVLDFGGRFSERQSKRFSFALEEARSTVGLTFNTETG</sequence>
<organism evidence="1 2">
    <name type="scientific">Melastoma candidum</name>
    <dbReference type="NCBI Taxonomy" id="119954"/>
    <lineage>
        <taxon>Eukaryota</taxon>
        <taxon>Viridiplantae</taxon>
        <taxon>Streptophyta</taxon>
        <taxon>Embryophyta</taxon>
        <taxon>Tracheophyta</taxon>
        <taxon>Spermatophyta</taxon>
        <taxon>Magnoliopsida</taxon>
        <taxon>eudicotyledons</taxon>
        <taxon>Gunneridae</taxon>
        <taxon>Pentapetalae</taxon>
        <taxon>rosids</taxon>
        <taxon>malvids</taxon>
        <taxon>Myrtales</taxon>
        <taxon>Melastomataceae</taxon>
        <taxon>Melastomatoideae</taxon>
        <taxon>Melastomateae</taxon>
        <taxon>Melastoma</taxon>
    </lineage>
</organism>
<name>A0ACB9P3T8_9MYRT</name>